<evidence type="ECO:0000313" key="3">
    <source>
        <dbReference type="Proteomes" id="UP000295499"/>
    </source>
</evidence>
<dbReference type="OrthoDB" id="1143568at2"/>
<reference evidence="2 3" key="1">
    <citation type="submission" date="2019-03" db="EMBL/GenBank/DDBJ databases">
        <title>Genomic Encyclopedia of Archaeal and Bacterial Type Strains, Phase II (KMG-II): from individual species to whole genera.</title>
        <authorList>
            <person name="Goeker M."/>
        </authorList>
    </citation>
    <scope>NUCLEOTIDE SEQUENCE [LARGE SCALE GENOMIC DNA]</scope>
    <source>
        <strain evidence="2 3">DSM 19034</strain>
    </source>
</reference>
<protein>
    <submittedName>
        <fullName evidence="2">Methyltransferase family protein</fullName>
    </submittedName>
</protein>
<dbReference type="GO" id="GO:0008168">
    <property type="term" value="F:methyltransferase activity"/>
    <property type="evidence" value="ECO:0007669"/>
    <property type="project" value="UniProtKB-KW"/>
</dbReference>
<gene>
    <name evidence="2" type="ORF">CLV32_2483</name>
</gene>
<name>A0A4R6IHG7_9SPHI</name>
<dbReference type="GO" id="GO:0032259">
    <property type="term" value="P:methylation"/>
    <property type="evidence" value="ECO:0007669"/>
    <property type="project" value="UniProtKB-KW"/>
</dbReference>
<evidence type="ECO:0000313" key="2">
    <source>
        <dbReference type="EMBL" id="TDO21378.1"/>
    </source>
</evidence>
<proteinExistence type="predicted"/>
<dbReference type="Proteomes" id="UP000295499">
    <property type="component" value="Unassembled WGS sequence"/>
</dbReference>
<keyword evidence="2" id="KW-0808">Transferase</keyword>
<dbReference type="SUPFAM" id="SSF53335">
    <property type="entry name" value="S-adenosyl-L-methionine-dependent methyltransferases"/>
    <property type="match status" value="1"/>
</dbReference>
<feature type="domain" description="Methyltransferase" evidence="1">
    <location>
        <begin position="63"/>
        <end position="163"/>
    </location>
</feature>
<keyword evidence="2" id="KW-0489">Methyltransferase</keyword>
<dbReference type="InterPro" id="IPR029063">
    <property type="entry name" value="SAM-dependent_MTases_sf"/>
</dbReference>
<organism evidence="2 3">
    <name type="scientific">Pedobacter duraquae</name>
    <dbReference type="NCBI Taxonomy" id="425511"/>
    <lineage>
        <taxon>Bacteria</taxon>
        <taxon>Pseudomonadati</taxon>
        <taxon>Bacteroidota</taxon>
        <taxon>Sphingobacteriia</taxon>
        <taxon>Sphingobacteriales</taxon>
        <taxon>Sphingobacteriaceae</taxon>
        <taxon>Pedobacter</taxon>
    </lineage>
</organism>
<dbReference type="CDD" id="cd02440">
    <property type="entry name" value="AdoMet_MTases"/>
    <property type="match status" value="1"/>
</dbReference>
<dbReference type="InterPro" id="IPR025714">
    <property type="entry name" value="Methyltranfer_dom"/>
</dbReference>
<keyword evidence="3" id="KW-1185">Reference proteome</keyword>
<comment type="caution">
    <text evidence="2">The sequence shown here is derived from an EMBL/GenBank/DDBJ whole genome shotgun (WGS) entry which is preliminary data.</text>
</comment>
<sequence>MDIFGKALQDEYSRDAAYRDDNHDILWLHNSYGEPEEMPVDIFFRTEEEMPELELIALQHCKGKTLDIGAGAGSHALLLQQKNIPVVALDISKAAIQIMQDRGVEHTIEADLFKLQSDPFDTLLLLMNGIGITGSLDGFRTFLNQAKQLLNPGGQLIFDSSDISYIYEDTEKPTDRYFGQVAYQYEYQGLKGEWFNWVYLDQKTLFTIAEACGWTAELLFDDGEDQYLARLQPKDSI</sequence>
<dbReference type="Pfam" id="PF13847">
    <property type="entry name" value="Methyltransf_31"/>
    <property type="match status" value="1"/>
</dbReference>
<dbReference type="Gene3D" id="3.40.50.150">
    <property type="entry name" value="Vaccinia Virus protein VP39"/>
    <property type="match status" value="1"/>
</dbReference>
<evidence type="ECO:0000259" key="1">
    <source>
        <dbReference type="Pfam" id="PF13847"/>
    </source>
</evidence>
<dbReference type="EMBL" id="SNWM01000003">
    <property type="protein sequence ID" value="TDO21378.1"/>
    <property type="molecule type" value="Genomic_DNA"/>
</dbReference>
<accession>A0A4R6IHG7</accession>
<dbReference type="AlphaFoldDB" id="A0A4R6IHG7"/>